<keyword evidence="4" id="KW-1185">Reference proteome</keyword>
<dbReference type="PANTHER" id="PTHR43028:SF3">
    <property type="entry name" value="INOSITOL POLYPHOSPHATE 1-PHOSPHATASE"/>
    <property type="match status" value="1"/>
</dbReference>
<dbReference type="OrthoDB" id="9977309at2759"/>
<name>A0A9N9WI60_9NEOP</name>
<dbReference type="GO" id="GO:0004441">
    <property type="term" value="F:inositol-1,4-bisphosphate 1-phosphatase activity"/>
    <property type="evidence" value="ECO:0007669"/>
    <property type="project" value="TreeGrafter"/>
</dbReference>
<dbReference type="Gene3D" id="3.40.190.80">
    <property type="match status" value="1"/>
</dbReference>
<dbReference type="Proteomes" id="UP001153714">
    <property type="component" value="Chromosome 5"/>
</dbReference>
<comment type="similarity">
    <text evidence="1">Belongs to the inositol monophosphatase superfamily.</text>
</comment>
<dbReference type="PANTHER" id="PTHR43028">
    <property type="entry name" value="3'(2'),5'-BISPHOSPHATE NUCLEOTIDASE 1"/>
    <property type="match status" value="1"/>
</dbReference>
<proteinExistence type="inferred from homology"/>
<feature type="binding site" evidence="2">
    <location>
        <position position="283"/>
    </location>
    <ligand>
        <name>Mg(2+)</name>
        <dbReference type="ChEBI" id="CHEBI:18420"/>
        <label>1</label>
        <note>catalytic</note>
    </ligand>
</feature>
<dbReference type="AlphaFoldDB" id="A0A9N9WI60"/>
<dbReference type="Gene3D" id="4.10.460.10">
    <property type="entry name" value="Inositol Polyphosphate 1-phosphatase, domain 1"/>
    <property type="match status" value="1"/>
</dbReference>
<evidence type="ECO:0000313" key="3">
    <source>
        <dbReference type="EMBL" id="CAG9792714.1"/>
    </source>
</evidence>
<protein>
    <recommendedName>
        <fullName evidence="5">Inositol polyphosphate 1-phosphatase</fullName>
    </recommendedName>
</protein>
<evidence type="ECO:0008006" key="5">
    <source>
        <dbReference type="Google" id="ProtNLM"/>
    </source>
</evidence>
<keyword evidence="2" id="KW-0479">Metal-binding</keyword>
<evidence type="ECO:0000256" key="2">
    <source>
        <dbReference type="PIRSR" id="PIRSR600760-2"/>
    </source>
</evidence>
<dbReference type="InterPro" id="IPR020550">
    <property type="entry name" value="Inositol_monophosphatase_CS"/>
</dbReference>
<feature type="binding site" evidence="2">
    <location>
        <position position="150"/>
    </location>
    <ligand>
        <name>Mg(2+)</name>
        <dbReference type="ChEBI" id="CHEBI:18420"/>
        <label>1</label>
        <note>catalytic</note>
    </ligand>
</feature>
<dbReference type="EMBL" id="OU893336">
    <property type="protein sequence ID" value="CAG9792714.1"/>
    <property type="molecule type" value="Genomic_DNA"/>
</dbReference>
<feature type="binding site" evidence="2">
    <location>
        <position position="151"/>
    </location>
    <ligand>
        <name>Mg(2+)</name>
        <dbReference type="ChEBI" id="CHEBI:18420"/>
        <label>1</label>
        <note>catalytic</note>
    </ligand>
</feature>
<dbReference type="SUPFAM" id="SSF56655">
    <property type="entry name" value="Carbohydrate phosphatase"/>
    <property type="match status" value="1"/>
</dbReference>
<keyword evidence="2" id="KW-0460">Magnesium</keyword>
<feature type="binding site" evidence="2">
    <location>
        <position position="148"/>
    </location>
    <ligand>
        <name>Mg(2+)</name>
        <dbReference type="ChEBI" id="CHEBI:18420"/>
        <label>1</label>
        <note>catalytic</note>
    </ligand>
</feature>
<dbReference type="PROSITE" id="PS00630">
    <property type="entry name" value="IMP_2"/>
    <property type="match status" value="1"/>
</dbReference>
<dbReference type="InterPro" id="IPR000760">
    <property type="entry name" value="Inositol_monophosphatase-like"/>
</dbReference>
<evidence type="ECO:0000256" key="1">
    <source>
        <dbReference type="ARBA" id="ARBA00009759"/>
    </source>
</evidence>
<dbReference type="Pfam" id="PF00459">
    <property type="entry name" value="Inositol_P"/>
    <property type="match status" value="1"/>
</dbReference>
<organism evidence="3 4">
    <name type="scientific">Diatraea saccharalis</name>
    <name type="common">sugarcane borer</name>
    <dbReference type="NCBI Taxonomy" id="40085"/>
    <lineage>
        <taxon>Eukaryota</taxon>
        <taxon>Metazoa</taxon>
        <taxon>Ecdysozoa</taxon>
        <taxon>Arthropoda</taxon>
        <taxon>Hexapoda</taxon>
        <taxon>Insecta</taxon>
        <taxon>Pterygota</taxon>
        <taxon>Neoptera</taxon>
        <taxon>Endopterygota</taxon>
        <taxon>Lepidoptera</taxon>
        <taxon>Glossata</taxon>
        <taxon>Ditrysia</taxon>
        <taxon>Pyraloidea</taxon>
        <taxon>Crambidae</taxon>
        <taxon>Crambinae</taxon>
        <taxon>Diatraea</taxon>
    </lineage>
</organism>
<feature type="binding site" evidence="2">
    <location>
        <position position="80"/>
    </location>
    <ligand>
        <name>Mg(2+)</name>
        <dbReference type="ChEBI" id="CHEBI:18420"/>
        <label>1</label>
        <note>catalytic</note>
    </ligand>
</feature>
<dbReference type="InterPro" id="IPR050725">
    <property type="entry name" value="CysQ/Inositol_MonoPase"/>
</dbReference>
<comment type="cofactor">
    <cofactor evidence="2">
        <name>Mg(2+)</name>
        <dbReference type="ChEBI" id="CHEBI:18420"/>
    </cofactor>
</comment>
<dbReference type="GO" id="GO:0046854">
    <property type="term" value="P:phosphatidylinositol phosphate biosynthetic process"/>
    <property type="evidence" value="ECO:0007669"/>
    <property type="project" value="InterPro"/>
</dbReference>
<evidence type="ECO:0000313" key="4">
    <source>
        <dbReference type="Proteomes" id="UP001153714"/>
    </source>
</evidence>
<dbReference type="InterPro" id="IPR044897">
    <property type="entry name" value="INPP1_dom_1"/>
</dbReference>
<reference evidence="3" key="2">
    <citation type="submission" date="2022-10" db="EMBL/GenBank/DDBJ databases">
        <authorList>
            <consortium name="ENA_rothamsted_submissions"/>
            <consortium name="culmorum"/>
            <person name="King R."/>
        </authorList>
    </citation>
    <scope>NUCLEOTIDE SEQUENCE</scope>
</reference>
<reference evidence="3" key="1">
    <citation type="submission" date="2021-12" db="EMBL/GenBank/DDBJ databases">
        <authorList>
            <person name="King R."/>
        </authorList>
    </citation>
    <scope>NUCLEOTIDE SEQUENCE</scope>
</reference>
<dbReference type="Gene3D" id="3.30.540.10">
    <property type="entry name" value="Fructose-1,6-Bisphosphatase, subunit A, domain 1"/>
    <property type="match status" value="1"/>
</dbReference>
<gene>
    <name evidence="3" type="ORF">DIATSA_LOCUS10223</name>
</gene>
<accession>A0A9N9WI60</accession>
<sequence length="343" mass="37383">MANLLKSVIKASEKGASIARSCVGVKDIEDALLIAEKCEGEANTRFDKDFKTIADVLVQETAKSIIVNDFPDLKGHVRGEECAEIGGQKIKLLETEAKTEELLRLLVTSNLASRMAKAAHNDNPNIDFSDIPDDIPEVDTTDIGIWIDPIDATAEFIAGVQGTAKSGSGLECVTVLIGAYLRSTGEPVIGVINQPFYKNGMGRILWGLSYKGIQKWGGTHVNATSPNNIILMSNAENSEIKQKLINFPYNIDTAPGAGYKLMKVSQGEAIAYILSKGTTFLWDTCAPHAILRARGGDIITYKSQESVKYNIPECNDNQQYCNSNGIIAYNDRVTFNEFKVALE</sequence>
<dbReference type="GO" id="GO:0046872">
    <property type="term" value="F:metal ion binding"/>
    <property type="evidence" value="ECO:0007669"/>
    <property type="project" value="UniProtKB-KW"/>
</dbReference>